<name>A0A6I4W154_9BACL</name>
<evidence type="ECO:0000313" key="2">
    <source>
        <dbReference type="Proteomes" id="UP000430692"/>
    </source>
</evidence>
<keyword evidence="2" id="KW-1185">Reference proteome</keyword>
<proteinExistence type="predicted"/>
<evidence type="ECO:0000313" key="1">
    <source>
        <dbReference type="EMBL" id="MXQ53972.1"/>
    </source>
</evidence>
<protein>
    <submittedName>
        <fullName evidence="1">Uncharacterized protein</fullName>
    </submittedName>
</protein>
<dbReference type="RefSeq" id="WP_160801325.1">
    <property type="nucleotide sequence ID" value="NZ_WUUL01000005.1"/>
</dbReference>
<accession>A0A6I4W154</accession>
<dbReference type="Proteomes" id="UP000430692">
    <property type="component" value="Unassembled WGS sequence"/>
</dbReference>
<sequence>MIIQAVETIEEAKAAIAWLDHQVFEHEVKQQIKILAEFADGGCLLFCDYQEQIEAEIARVRNGDPLKLDYHPVVAALIYFFARHCR</sequence>
<gene>
    <name evidence="1" type="ORF">GSM42_09625</name>
</gene>
<organism evidence="1 2">
    <name type="scientific">Shimazuella alba</name>
    <dbReference type="NCBI Taxonomy" id="2690964"/>
    <lineage>
        <taxon>Bacteria</taxon>
        <taxon>Bacillati</taxon>
        <taxon>Bacillota</taxon>
        <taxon>Bacilli</taxon>
        <taxon>Bacillales</taxon>
        <taxon>Thermoactinomycetaceae</taxon>
        <taxon>Shimazuella</taxon>
    </lineage>
</organism>
<dbReference type="AlphaFoldDB" id="A0A6I4W154"/>
<dbReference type="EMBL" id="WUUL01000005">
    <property type="protein sequence ID" value="MXQ53972.1"/>
    <property type="molecule type" value="Genomic_DNA"/>
</dbReference>
<comment type="caution">
    <text evidence="1">The sequence shown here is derived from an EMBL/GenBank/DDBJ whole genome shotgun (WGS) entry which is preliminary data.</text>
</comment>
<reference evidence="1 2" key="1">
    <citation type="submission" date="2019-12" db="EMBL/GenBank/DDBJ databases">
        <title>Whole-genome analyses of novel actinobacteria.</title>
        <authorList>
            <person name="Sahin N."/>
            <person name="Saygin H."/>
        </authorList>
    </citation>
    <scope>NUCLEOTIDE SEQUENCE [LARGE SCALE GENOMIC DNA]</scope>
    <source>
        <strain evidence="1 2">KC615</strain>
    </source>
</reference>